<feature type="compositionally biased region" description="Basic and acidic residues" evidence="1">
    <location>
        <begin position="183"/>
        <end position="197"/>
    </location>
</feature>
<keyword evidence="3" id="KW-1185">Reference proteome</keyword>
<dbReference type="Proteomes" id="UP001515480">
    <property type="component" value="Unassembled WGS sequence"/>
</dbReference>
<accession>A0AB34IWS1</accession>
<feature type="region of interest" description="Disordered" evidence="1">
    <location>
        <begin position="171"/>
        <end position="197"/>
    </location>
</feature>
<sequence length="197" mass="21996">MSRSRDPRPRRHGGGRSAHYDARRAERGTIGQHAAEWSDAAAHSVFLALHAGCARKGTAIGRFAEEVLANVGLGHDRFVARDCRGMCPADRTVALGILRWHAERLAEATTGAARVRRVRTFLKPLRERARARGRVGWLDVAPASMPLVGSFHKWLSARPCGERQRELLVHSRVTPRTFGRGGRSRDERRRRKEGSGR</sequence>
<organism evidence="2 3">
    <name type="scientific">Prymnesium parvum</name>
    <name type="common">Toxic golden alga</name>
    <dbReference type="NCBI Taxonomy" id="97485"/>
    <lineage>
        <taxon>Eukaryota</taxon>
        <taxon>Haptista</taxon>
        <taxon>Haptophyta</taxon>
        <taxon>Prymnesiophyceae</taxon>
        <taxon>Prymnesiales</taxon>
        <taxon>Prymnesiaceae</taxon>
        <taxon>Prymnesium</taxon>
    </lineage>
</organism>
<comment type="caution">
    <text evidence="2">The sequence shown here is derived from an EMBL/GenBank/DDBJ whole genome shotgun (WGS) entry which is preliminary data.</text>
</comment>
<dbReference type="EMBL" id="JBGBPQ010000016">
    <property type="protein sequence ID" value="KAL1508405.1"/>
    <property type="molecule type" value="Genomic_DNA"/>
</dbReference>
<feature type="region of interest" description="Disordered" evidence="1">
    <location>
        <begin position="1"/>
        <end position="23"/>
    </location>
</feature>
<protein>
    <submittedName>
        <fullName evidence="2">Uncharacterized protein</fullName>
    </submittedName>
</protein>
<evidence type="ECO:0000313" key="3">
    <source>
        <dbReference type="Proteomes" id="UP001515480"/>
    </source>
</evidence>
<evidence type="ECO:0000313" key="2">
    <source>
        <dbReference type="EMBL" id="KAL1508405.1"/>
    </source>
</evidence>
<reference evidence="2 3" key="1">
    <citation type="journal article" date="2024" name="Science">
        <title>Giant polyketide synthase enzymes in the biosynthesis of giant marine polyether toxins.</title>
        <authorList>
            <person name="Fallon T.R."/>
            <person name="Shende V.V."/>
            <person name="Wierzbicki I.H."/>
            <person name="Pendleton A.L."/>
            <person name="Watervoot N.F."/>
            <person name="Auber R.P."/>
            <person name="Gonzalez D.J."/>
            <person name="Wisecaver J.H."/>
            <person name="Moore B.S."/>
        </authorList>
    </citation>
    <scope>NUCLEOTIDE SEQUENCE [LARGE SCALE GENOMIC DNA]</scope>
    <source>
        <strain evidence="2 3">12B1</strain>
    </source>
</reference>
<proteinExistence type="predicted"/>
<name>A0AB34IWS1_PRYPA</name>
<dbReference type="AlphaFoldDB" id="A0AB34IWS1"/>
<evidence type="ECO:0000256" key="1">
    <source>
        <dbReference type="SAM" id="MobiDB-lite"/>
    </source>
</evidence>
<gene>
    <name evidence="2" type="ORF">AB1Y20_004515</name>
</gene>